<dbReference type="eggNOG" id="KOG1100">
    <property type="taxonomic scope" value="Eukaryota"/>
</dbReference>
<evidence type="ECO:0000256" key="1">
    <source>
        <dbReference type="ARBA" id="ARBA00022723"/>
    </source>
</evidence>
<keyword evidence="2" id="KW-0863">Zinc-finger</keyword>
<dbReference type="GO" id="GO:0008270">
    <property type="term" value="F:zinc ion binding"/>
    <property type="evidence" value="ECO:0007669"/>
    <property type="project" value="UniProtKB-KW"/>
</dbReference>
<reference evidence="4 5" key="1">
    <citation type="journal article" date="2013" name="Proc. Natl. Acad. Sci. U.S.A.">
        <title>Fine-scale variation in meiotic recombination in Mimulus inferred from population shotgun sequencing.</title>
        <authorList>
            <person name="Hellsten U."/>
            <person name="Wright K.M."/>
            <person name="Jenkins J."/>
            <person name="Shu S."/>
            <person name="Yuan Y."/>
            <person name="Wessler S.R."/>
            <person name="Schmutz J."/>
            <person name="Willis J.H."/>
            <person name="Rokhsar D.S."/>
        </authorList>
    </citation>
    <scope>NUCLEOTIDE SEQUENCE [LARGE SCALE GENOMIC DNA]</scope>
    <source>
        <strain evidence="5">cv. DUN x IM62</strain>
    </source>
</reference>
<evidence type="ECO:0000256" key="3">
    <source>
        <dbReference type="ARBA" id="ARBA00022833"/>
    </source>
</evidence>
<dbReference type="Gene3D" id="1.10.1170.10">
    <property type="entry name" value="Inhibitor Of Apoptosis Protein (2mihbC-IAP-1), Chain A"/>
    <property type="match status" value="1"/>
</dbReference>
<sequence length="252" mass="27981">YLFSTHDVCALKGPVTKSACFFLQIKLTYENMGFTTAPYGAVLGIEDAVGLIHTHDHLLPSSSSSNSSSSLPVELLQSLSSDLHKQTLEMDCFLQLQSKRLRRSIQQEEARRQAYIMQECESKLTALMLQKEEQSAAARSRTRELTETLKMAEMEARAWQKIAAEKEAVATDLNNRLMNMEYDAMSFCGSSSPSPPPAAGKMECRLCGGGRVCCVVFFPCRHLCCCKQCEPLLGHCPFCCTVKEASLEVFLV</sequence>
<dbReference type="PANTHER" id="PTHR42647:SF71">
    <property type="entry name" value="E3 UBIQUITIN-PROTEIN LIGASE BOI"/>
    <property type="match status" value="1"/>
</dbReference>
<dbReference type="AlphaFoldDB" id="A0A022REX7"/>
<proteinExistence type="predicted"/>
<dbReference type="PANTHER" id="PTHR42647">
    <property type="entry name" value="SBP (S-RIBONUCLEASE BINDING PROTEIN) FAMILY PROTEIN"/>
    <property type="match status" value="1"/>
</dbReference>
<evidence type="ECO:0008006" key="6">
    <source>
        <dbReference type="Google" id="ProtNLM"/>
    </source>
</evidence>
<evidence type="ECO:0000313" key="4">
    <source>
        <dbReference type="EMBL" id="EYU38781.1"/>
    </source>
</evidence>
<evidence type="ECO:0000256" key="2">
    <source>
        <dbReference type="ARBA" id="ARBA00022771"/>
    </source>
</evidence>
<name>A0A022REX7_ERYGU</name>
<keyword evidence="5" id="KW-1185">Reference proteome</keyword>
<keyword evidence="1" id="KW-0479">Metal-binding</keyword>
<keyword evidence="3" id="KW-0862">Zinc</keyword>
<dbReference type="Proteomes" id="UP000030748">
    <property type="component" value="Unassembled WGS sequence"/>
</dbReference>
<dbReference type="STRING" id="4155.A0A022REX7"/>
<dbReference type="GO" id="GO:0004842">
    <property type="term" value="F:ubiquitin-protein transferase activity"/>
    <property type="evidence" value="ECO:0000318"/>
    <property type="project" value="GO_Central"/>
</dbReference>
<organism evidence="4 5">
    <name type="scientific">Erythranthe guttata</name>
    <name type="common">Yellow monkey flower</name>
    <name type="synonym">Mimulus guttatus</name>
    <dbReference type="NCBI Taxonomy" id="4155"/>
    <lineage>
        <taxon>Eukaryota</taxon>
        <taxon>Viridiplantae</taxon>
        <taxon>Streptophyta</taxon>
        <taxon>Embryophyta</taxon>
        <taxon>Tracheophyta</taxon>
        <taxon>Spermatophyta</taxon>
        <taxon>Magnoliopsida</taxon>
        <taxon>eudicotyledons</taxon>
        <taxon>Gunneridae</taxon>
        <taxon>Pentapetalae</taxon>
        <taxon>asterids</taxon>
        <taxon>lamiids</taxon>
        <taxon>Lamiales</taxon>
        <taxon>Phrymaceae</taxon>
        <taxon>Erythranthe</taxon>
    </lineage>
</organism>
<accession>A0A022REX7</accession>
<evidence type="ECO:0000313" key="5">
    <source>
        <dbReference type="Proteomes" id="UP000030748"/>
    </source>
</evidence>
<dbReference type="EMBL" id="KI630476">
    <property type="protein sequence ID" value="EYU38781.1"/>
    <property type="molecule type" value="Genomic_DNA"/>
</dbReference>
<protein>
    <recommendedName>
        <fullName evidence="6">RING-type domain-containing protein</fullName>
    </recommendedName>
</protein>
<gene>
    <name evidence="4" type="ORF">MIMGU_mgv11b018199mg</name>
</gene>
<feature type="non-terminal residue" evidence="4">
    <location>
        <position position="1"/>
    </location>
</feature>